<evidence type="ECO:0000256" key="1">
    <source>
        <dbReference type="ARBA" id="ARBA00004496"/>
    </source>
</evidence>
<keyword evidence="12 14" id="KW-0030">Aminoacyl-tRNA synthetase</keyword>
<evidence type="ECO:0000256" key="6">
    <source>
        <dbReference type="ARBA" id="ARBA00022723"/>
    </source>
</evidence>
<dbReference type="InParanoid" id="A0A0U5JGJ6"/>
<name>A0A0U5JGJ6_9BACT</name>
<feature type="binding site" evidence="14">
    <location>
        <position position="507"/>
    </location>
    <ligand>
        <name>Zn(2+)</name>
        <dbReference type="ChEBI" id="CHEBI:29105"/>
        <note>catalytic</note>
    </ligand>
</feature>
<evidence type="ECO:0000256" key="9">
    <source>
        <dbReference type="ARBA" id="ARBA00022840"/>
    </source>
</evidence>
<dbReference type="STRING" id="389348.PNK_2415"/>
<dbReference type="NCBIfam" id="TIGR00418">
    <property type="entry name" value="thrS"/>
    <property type="match status" value="1"/>
</dbReference>
<evidence type="ECO:0000256" key="4">
    <source>
        <dbReference type="ARBA" id="ARBA00022555"/>
    </source>
</evidence>
<dbReference type="Gene3D" id="3.10.20.30">
    <property type="match status" value="1"/>
</dbReference>
<evidence type="ECO:0000256" key="2">
    <source>
        <dbReference type="ARBA" id="ARBA00008226"/>
    </source>
</evidence>
<sequence length="646" mass="73862">MLITLKDQSSLELPPGSTAKDLADKLNLKGPHEALGASINGKTVDLSHPLSDGDNVVLWSFDDPEGKEIFWHTSAHVLAQAILRLWPDAQPTIGPPIDAGFYYDFANLNISDADFERIEKEMQAIVSANYVSQREMLSSKEEALRLFASNPYKCELINSFEEGSPLTAYRQGEFFDLCRGPHLFNLGKIKALKVMKTAGAYWRGDSNNEMLTRIYAITFPDRKLLKEHLHQLEEAKKRDHKILGPKLDLFSLKEEGPGMPFIHPKGLIVWNQLVAYIRECLSRHDYIEIKTPTMMTRELWETSGHWSNYRQNMFTSQIEDRDFAIKPMNCPGCMLYYRGQTHSYRELPLRVAEIGNVHRYEPSGSLSGLFRVRSFHQDDAHIFMKPTDIQQEILAVLALADEIYSTFGLKYRLELSTRPEKNTIGTDEEWDIATAGLKGALDEMGREYRINEGDGAFYGPKIDFHIRDAINRSWQCGTIQLDMALPEKFELEYTAPDGTRKRPVMIHRAIFGSIERFFGILIEHYVGKFPLWLSPSQIRILTVADRHEPYARQLAKRFKDAGFHVDVDSAQESVSKKVRNAQLAQYNYILTIGDQEMEHQTANLRTRDNVVHGEIQIDGFIQKIDIERQQRQPLSPYASQSTTEGA</sequence>
<dbReference type="SUPFAM" id="SSF81271">
    <property type="entry name" value="TGS-like"/>
    <property type="match status" value="1"/>
</dbReference>
<dbReference type="GO" id="GO:0004829">
    <property type="term" value="F:threonine-tRNA ligase activity"/>
    <property type="evidence" value="ECO:0007669"/>
    <property type="project" value="UniProtKB-UniRule"/>
</dbReference>
<comment type="subunit">
    <text evidence="14">Homodimer.</text>
</comment>
<evidence type="ECO:0000256" key="13">
    <source>
        <dbReference type="ARBA" id="ARBA00049515"/>
    </source>
</evidence>
<dbReference type="PROSITE" id="PS51880">
    <property type="entry name" value="TGS"/>
    <property type="match status" value="1"/>
</dbReference>
<dbReference type="RefSeq" id="WP_032124653.1">
    <property type="nucleotide sequence ID" value="NZ_LN879502.1"/>
</dbReference>
<dbReference type="GO" id="GO:0000049">
    <property type="term" value="F:tRNA binding"/>
    <property type="evidence" value="ECO:0007669"/>
    <property type="project" value="UniProtKB-KW"/>
</dbReference>
<dbReference type="Gene3D" id="3.30.980.10">
    <property type="entry name" value="Threonyl-trna Synthetase, Chain A, domain 2"/>
    <property type="match status" value="1"/>
</dbReference>
<evidence type="ECO:0000313" key="17">
    <source>
        <dbReference type="EMBL" id="CUI18010.1"/>
    </source>
</evidence>
<dbReference type="CDD" id="cd01667">
    <property type="entry name" value="TGS_ThrRS"/>
    <property type="match status" value="1"/>
</dbReference>
<dbReference type="EMBL" id="LN879502">
    <property type="protein sequence ID" value="CUI18010.1"/>
    <property type="molecule type" value="Genomic_DNA"/>
</dbReference>
<evidence type="ECO:0000256" key="11">
    <source>
        <dbReference type="ARBA" id="ARBA00022917"/>
    </source>
</evidence>
<evidence type="ECO:0000256" key="8">
    <source>
        <dbReference type="ARBA" id="ARBA00022833"/>
    </source>
</evidence>
<dbReference type="InterPro" id="IPR036621">
    <property type="entry name" value="Anticodon-bd_dom_sf"/>
</dbReference>
<dbReference type="AlphaFoldDB" id="A0A0U5JGJ6"/>
<dbReference type="HAMAP" id="MF_00184">
    <property type="entry name" value="Thr_tRNA_synth"/>
    <property type="match status" value="1"/>
</dbReference>
<dbReference type="Gene3D" id="3.30.930.10">
    <property type="entry name" value="Bira Bifunctional Protein, Domain 2"/>
    <property type="match status" value="1"/>
</dbReference>
<proteinExistence type="inferred from homology"/>
<dbReference type="FunFam" id="3.40.50.800:FF:000001">
    <property type="entry name" value="Threonine--tRNA ligase"/>
    <property type="match status" value="1"/>
</dbReference>
<dbReference type="FunCoup" id="A0A0U5JGJ6">
    <property type="interactions" value="439"/>
</dbReference>
<dbReference type="GO" id="GO:0006435">
    <property type="term" value="P:threonyl-tRNA aminoacylation"/>
    <property type="evidence" value="ECO:0007669"/>
    <property type="project" value="UniProtKB-UniRule"/>
</dbReference>
<dbReference type="SMART" id="SM00863">
    <property type="entry name" value="tRNA_SAD"/>
    <property type="match status" value="1"/>
</dbReference>
<dbReference type="InterPro" id="IPR033728">
    <property type="entry name" value="ThrRS_core"/>
</dbReference>
<dbReference type="InterPro" id="IPR004095">
    <property type="entry name" value="TGS"/>
</dbReference>
<dbReference type="InterPro" id="IPR004154">
    <property type="entry name" value="Anticodon-bd"/>
</dbReference>
<feature type="domain" description="Aminoacyl-transfer RNA synthetases class-II family profile" evidence="15">
    <location>
        <begin position="263"/>
        <end position="530"/>
    </location>
</feature>
<dbReference type="GO" id="GO:0005524">
    <property type="term" value="F:ATP binding"/>
    <property type="evidence" value="ECO:0007669"/>
    <property type="project" value="UniProtKB-UniRule"/>
</dbReference>
<keyword evidence="5 14" id="KW-0436">Ligase</keyword>
<feature type="binding site" evidence="14">
    <location>
        <position position="330"/>
    </location>
    <ligand>
        <name>Zn(2+)</name>
        <dbReference type="ChEBI" id="CHEBI:29105"/>
        <note>catalytic</note>
    </ligand>
</feature>
<evidence type="ECO:0000256" key="3">
    <source>
        <dbReference type="ARBA" id="ARBA00022490"/>
    </source>
</evidence>
<dbReference type="InterPro" id="IPR012675">
    <property type="entry name" value="Beta-grasp_dom_sf"/>
</dbReference>
<dbReference type="KEGG" id="pnl:PNK_2415"/>
<dbReference type="FunFam" id="3.30.930.10:FF:000019">
    <property type="entry name" value="Threonine--tRNA ligase"/>
    <property type="match status" value="1"/>
</dbReference>
<keyword evidence="18" id="KW-1185">Reference proteome</keyword>
<comment type="catalytic activity">
    <reaction evidence="13 14">
        <text>tRNA(Thr) + L-threonine + ATP = L-threonyl-tRNA(Thr) + AMP + diphosphate + H(+)</text>
        <dbReference type="Rhea" id="RHEA:24624"/>
        <dbReference type="Rhea" id="RHEA-COMP:9670"/>
        <dbReference type="Rhea" id="RHEA-COMP:9704"/>
        <dbReference type="ChEBI" id="CHEBI:15378"/>
        <dbReference type="ChEBI" id="CHEBI:30616"/>
        <dbReference type="ChEBI" id="CHEBI:33019"/>
        <dbReference type="ChEBI" id="CHEBI:57926"/>
        <dbReference type="ChEBI" id="CHEBI:78442"/>
        <dbReference type="ChEBI" id="CHEBI:78534"/>
        <dbReference type="ChEBI" id="CHEBI:456215"/>
        <dbReference type="EC" id="6.1.1.3"/>
    </reaction>
</comment>
<feature type="binding site" evidence="14">
    <location>
        <position position="381"/>
    </location>
    <ligand>
        <name>Zn(2+)</name>
        <dbReference type="ChEBI" id="CHEBI:29105"/>
        <note>catalytic</note>
    </ligand>
</feature>
<dbReference type="PATRIC" id="fig|389348.3.peg.2708"/>
<dbReference type="CDD" id="cd00860">
    <property type="entry name" value="ThrRS_anticodon"/>
    <property type="match status" value="1"/>
</dbReference>
<keyword evidence="11 14" id="KW-0648">Protein biosynthesis</keyword>
<dbReference type="InterPro" id="IPR012947">
    <property type="entry name" value="tRNA_SAD"/>
</dbReference>
<evidence type="ECO:0000259" key="15">
    <source>
        <dbReference type="PROSITE" id="PS50862"/>
    </source>
</evidence>
<dbReference type="InterPro" id="IPR006195">
    <property type="entry name" value="aa-tRNA-synth_II"/>
</dbReference>
<gene>
    <name evidence="14 17" type="primary">thrS</name>
    <name evidence="17" type="ORF">PNK_2415</name>
</gene>
<dbReference type="EC" id="6.1.1.3" evidence="14"/>
<dbReference type="Gene3D" id="3.40.50.800">
    <property type="entry name" value="Anticodon-binding domain"/>
    <property type="match status" value="1"/>
</dbReference>
<evidence type="ECO:0000256" key="5">
    <source>
        <dbReference type="ARBA" id="ARBA00022598"/>
    </source>
</evidence>
<evidence type="ECO:0000256" key="12">
    <source>
        <dbReference type="ARBA" id="ARBA00023146"/>
    </source>
</evidence>
<keyword evidence="9 14" id="KW-0067">ATP-binding</keyword>
<comment type="subcellular location">
    <subcellularLocation>
        <location evidence="1 14">Cytoplasm</location>
    </subcellularLocation>
</comment>
<dbReference type="SUPFAM" id="SSF55186">
    <property type="entry name" value="ThrRS/AlaRS common domain"/>
    <property type="match status" value="1"/>
</dbReference>
<dbReference type="InterPro" id="IPR002320">
    <property type="entry name" value="Thr-tRNA-ligase_IIa"/>
</dbReference>
<dbReference type="Gene3D" id="3.30.54.20">
    <property type="match status" value="1"/>
</dbReference>
<dbReference type="SUPFAM" id="SSF52954">
    <property type="entry name" value="Class II aaRS ABD-related"/>
    <property type="match status" value="1"/>
</dbReference>
<dbReference type="PANTHER" id="PTHR11451">
    <property type="entry name" value="THREONINE-TRNA LIGASE"/>
    <property type="match status" value="1"/>
</dbReference>
<keyword evidence="6 14" id="KW-0479">Metal-binding</keyword>
<keyword evidence="8 14" id="KW-0862">Zinc</keyword>
<dbReference type="PRINTS" id="PR01047">
    <property type="entry name" value="TRNASYNTHTHR"/>
</dbReference>
<comment type="cofactor">
    <cofactor evidence="14">
        <name>Zn(2+)</name>
        <dbReference type="ChEBI" id="CHEBI:29105"/>
    </cofactor>
    <text evidence="14">Binds 1 zinc ion per subunit.</text>
</comment>
<dbReference type="Pfam" id="PF00587">
    <property type="entry name" value="tRNA-synt_2b"/>
    <property type="match status" value="1"/>
</dbReference>
<dbReference type="CDD" id="cd00771">
    <property type="entry name" value="ThrRS_core"/>
    <property type="match status" value="1"/>
</dbReference>
<feature type="region of interest" description="Catalytic" evidence="14">
    <location>
        <begin position="239"/>
        <end position="530"/>
    </location>
</feature>
<dbReference type="PROSITE" id="PS50862">
    <property type="entry name" value="AA_TRNA_LIGASE_II"/>
    <property type="match status" value="1"/>
</dbReference>
<dbReference type="GO" id="GO:0005737">
    <property type="term" value="C:cytoplasm"/>
    <property type="evidence" value="ECO:0007669"/>
    <property type="project" value="UniProtKB-SubCell"/>
</dbReference>
<comment type="similarity">
    <text evidence="2 14">Belongs to the class-II aminoacyl-tRNA synthetase family.</text>
</comment>
<evidence type="ECO:0000256" key="10">
    <source>
        <dbReference type="ARBA" id="ARBA00022884"/>
    </source>
</evidence>
<organism evidence="17 18">
    <name type="scientific">Candidatus Protochlamydia naegleriophila</name>
    <dbReference type="NCBI Taxonomy" id="389348"/>
    <lineage>
        <taxon>Bacteria</taxon>
        <taxon>Pseudomonadati</taxon>
        <taxon>Chlamydiota</taxon>
        <taxon>Chlamydiia</taxon>
        <taxon>Parachlamydiales</taxon>
        <taxon>Parachlamydiaceae</taxon>
        <taxon>Candidatus Protochlamydia</taxon>
    </lineage>
</organism>
<protein>
    <recommendedName>
        <fullName evidence="14">Threonine--tRNA ligase</fullName>
        <ecNumber evidence="14">6.1.1.3</ecNumber>
    </recommendedName>
    <alternativeName>
        <fullName evidence="14">Threonyl-tRNA synthetase</fullName>
        <shortName evidence="14">ThrRS</shortName>
    </alternativeName>
</protein>
<accession>A0A0U5JGJ6</accession>
<keyword evidence="10 14" id="KW-0694">RNA-binding</keyword>
<dbReference type="InterPro" id="IPR002314">
    <property type="entry name" value="aa-tRNA-synt_IIb"/>
</dbReference>
<reference evidence="18" key="1">
    <citation type="submission" date="2015-09" db="EMBL/GenBank/DDBJ databases">
        <authorList>
            <person name="Bertelli C."/>
        </authorList>
    </citation>
    <scope>NUCLEOTIDE SEQUENCE [LARGE SCALE GENOMIC DNA]</scope>
    <source>
        <strain evidence="18">KNic</strain>
    </source>
</reference>
<dbReference type="InterPro" id="IPR045864">
    <property type="entry name" value="aa-tRNA-synth_II/BPL/LPL"/>
</dbReference>
<dbReference type="InterPro" id="IPR047246">
    <property type="entry name" value="ThrRS_anticodon"/>
</dbReference>
<evidence type="ECO:0000313" key="18">
    <source>
        <dbReference type="Proteomes" id="UP000069902"/>
    </source>
</evidence>
<dbReference type="PANTHER" id="PTHR11451:SF44">
    <property type="entry name" value="THREONINE--TRNA LIGASE, CHLOROPLASTIC_MITOCHONDRIAL 2"/>
    <property type="match status" value="1"/>
</dbReference>
<dbReference type="FunFam" id="3.30.980.10:FF:000005">
    <property type="entry name" value="Threonyl-tRNA synthetase, mitochondrial"/>
    <property type="match status" value="1"/>
</dbReference>
<dbReference type="InterPro" id="IPR018163">
    <property type="entry name" value="Thr/Ala-tRNA-synth_IIc_edit"/>
</dbReference>
<evidence type="ECO:0000256" key="7">
    <source>
        <dbReference type="ARBA" id="ARBA00022741"/>
    </source>
</evidence>
<dbReference type="Pfam" id="PF07973">
    <property type="entry name" value="tRNA_SAD"/>
    <property type="match status" value="1"/>
</dbReference>
<dbReference type="GO" id="GO:0046872">
    <property type="term" value="F:metal ion binding"/>
    <property type="evidence" value="ECO:0007669"/>
    <property type="project" value="UniProtKB-KW"/>
</dbReference>
<evidence type="ECO:0000256" key="14">
    <source>
        <dbReference type="HAMAP-Rule" id="MF_00184"/>
    </source>
</evidence>
<dbReference type="Proteomes" id="UP000069902">
    <property type="component" value="Chromosome cPNK"/>
</dbReference>
<keyword evidence="4 14" id="KW-0820">tRNA-binding</keyword>
<dbReference type="SUPFAM" id="SSF55681">
    <property type="entry name" value="Class II aaRS and biotin synthetases"/>
    <property type="match status" value="1"/>
</dbReference>
<dbReference type="Pfam" id="PF02824">
    <property type="entry name" value="TGS"/>
    <property type="match status" value="1"/>
</dbReference>
<feature type="domain" description="TGS" evidence="16">
    <location>
        <begin position="1"/>
        <end position="60"/>
    </location>
</feature>
<dbReference type="InterPro" id="IPR012676">
    <property type="entry name" value="TGS-like"/>
</dbReference>
<evidence type="ECO:0000259" key="16">
    <source>
        <dbReference type="PROSITE" id="PS51880"/>
    </source>
</evidence>
<keyword evidence="7 14" id="KW-0547">Nucleotide-binding</keyword>
<dbReference type="Pfam" id="PF03129">
    <property type="entry name" value="HGTP_anticodon"/>
    <property type="match status" value="1"/>
</dbReference>
<keyword evidence="3 14" id="KW-0963">Cytoplasm</keyword>